<dbReference type="PANTHER" id="PTHR35936:SF17">
    <property type="entry name" value="ARGININE-BINDING EXTRACELLULAR PROTEIN ARTP"/>
    <property type="match status" value="1"/>
</dbReference>
<dbReference type="EMBL" id="VIVL01000005">
    <property type="protein sequence ID" value="TWD85632.1"/>
    <property type="molecule type" value="Genomic_DNA"/>
</dbReference>
<dbReference type="AlphaFoldDB" id="A0A561C3Y4"/>
<dbReference type="SMART" id="SM00062">
    <property type="entry name" value="PBPb"/>
    <property type="match status" value="1"/>
</dbReference>
<dbReference type="PANTHER" id="PTHR35936">
    <property type="entry name" value="MEMBRANE-BOUND LYTIC MUREIN TRANSGLYCOSYLASE F"/>
    <property type="match status" value="1"/>
</dbReference>
<protein>
    <submittedName>
        <fullName evidence="4">Amino acid ABC transporter substrate-binding protein (PAAT family)</fullName>
    </submittedName>
</protein>
<dbReference type="InterPro" id="IPR001638">
    <property type="entry name" value="Solute-binding_3/MltF_N"/>
</dbReference>
<reference evidence="4 5" key="1">
    <citation type="submission" date="2019-06" db="EMBL/GenBank/DDBJ databases">
        <title>Sorghum-associated microbial communities from plants grown in Nebraska, USA.</title>
        <authorList>
            <person name="Schachtman D."/>
        </authorList>
    </citation>
    <scope>NUCLEOTIDE SEQUENCE [LARGE SCALE GENOMIC DNA]</scope>
    <source>
        <strain evidence="4 5">T529</strain>
    </source>
</reference>
<accession>A0A561C3Y4</accession>
<evidence type="ECO:0000313" key="4">
    <source>
        <dbReference type="EMBL" id="TWD85632.1"/>
    </source>
</evidence>
<keyword evidence="1 2" id="KW-0732">Signal</keyword>
<name>A0A561C3Y4_9BURK</name>
<dbReference type="Gene3D" id="3.40.190.10">
    <property type="entry name" value="Periplasmic binding protein-like II"/>
    <property type="match status" value="2"/>
</dbReference>
<dbReference type="SUPFAM" id="SSF53850">
    <property type="entry name" value="Periplasmic binding protein-like II"/>
    <property type="match status" value="1"/>
</dbReference>
<dbReference type="RefSeq" id="WP_145744142.1">
    <property type="nucleotide sequence ID" value="NZ_VIVL01000005.1"/>
</dbReference>
<dbReference type="Pfam" id="PF00497">
    <property type="entry name" value="SBP_bac_3"/>
    <property type="match status" value="1"/>
</dbReference>
<feature type="chain" id="PRO_5021951400" evidence="2">
    <location>
        <begin position="26"/>
        <end position="277"/>
    </location>
</feature>
<evidence type="ECO:0000256" key="1">
    <source>
        <dbReference type="ARBA" id="ARBA00022729"/>
    </source>
</evidence>
<proteinExistence type="predicted"/>
<sequence length="277" mass="29994">MTTKRAILRTLLALTSACTLTLSLAQEPESSMTRVQRTKVLRVGAIAGAIPYFSKDLVTGKWEGFGPDFSESLARKFGAKVEYVETTWGNAVLDLQSNKIDAMFGMAPTPARKEVVNFSDTLFDNTYTAVCKKGFPTKTWEQLNAPENKIVVDVGSSHDQLATRILPKADVQRLENSGSATLALQAGRADCQILVILLAQPLLAKRANVGVMQIPTPIYTAPVSIGLRKEADPAMQAAVNAWLGEVRAKGEVRSVILKNMEKLAGVPASAFPSEIKF</sequence>
<evidence type="ECO:0000259" key="3">
    <source>
        <dbReference type="SMART" id="SM00062"/>
    </source>
</evidence>
<dbReference type="OrthoDB" id="8994218at2"/>
<comment type="caution">
    <text evidence="4">The sequence shown here is derived from an EMBL/GenBank/DDBJ whole genome shotgun (WGS) entry which is preliminary data.</text>
</comment>
<gene>
    <name evidence="4" type="ORF">FB547_105144</name>
</gene>
<evidence type="ECO:0000313" key="5">
    <source>
        <dbReference type="Proteomes" id="UP000319722"/>
    </source>
</evidence>
<feature type="signal peptide" evidence="2">
    <location>
        <begin position="1"/>
        <end position="25"/>
    </location>
</feature>
<feature type="domain" description="Solute-binding protein family 3/N-terminal" evidence="3">
    <location>
        <begin position="40"/>
        <end position="263"/>
    </location>
</feature>
<organism evidence="4 5">
    <name type="scientific">Variovorax beijingensis</name>
    <dbReference type="NCBI Taxonomy" id="2496117"/>
    <lineage>
        <taxon>Bacteria</taxon>
        <taxon>Pseudomonadati</taxon>
        <taxon>Pseudomonadota</taxon>
        <taxon>Betaproteobacteria</taxon>
        <taxon>Burkholderiales</taxon>
        <taxon>Comamonadaceae</taxon>
        <taxon>Variovorax</taxon>
    </lineage>
</organism>
<dbReference type="Proteomes" id="UP000319722">
    <property type="component" value="Unassembled WGS sequence"/>
</dbReference>
<evidence type="ECO:0000256" key="2">
    <source>
        <dbReference type="SAM" id="SignalP"/>
    </source>
</evidence>